<keyword evidence="6" id="KW-0175">Coiled coil</keyword>
<feature type="compositionally biased region" description="Polar residues" evidence="7">
    <location>
        <begin position="2569"/>
        <end position="2579"/>
    </location>
</feature>
<feature type="compositionally biased region" description="Low complexity" evidence="7">
    <location>
        <begin position="832"/>
        <end position="852"/>
    </location>
</feature>
<keyword evidence="2" id="KW-0479">Metal-binding</keyword>
<feature type="region of interest" description="Disordered" evidence="7">
    <location>
        <begin position="2932"/>
        <end position="2980"/>
    </location>
</feature>
<feature type="compositionally biased region" description="Low complexity" evidence="7">
    <location>
        <begin position="1199"/>
        <end position="1222"/>
    </location>
</feature>
<feature type="region of interest" description="Disordered" evidence="7">
    <location>
        <begin position="2082"/>
        <end position="2117"/>
    </location>
</feature>
<feature type="domain" description="RanBD1" evidence="8">
    <location>
        <begin position="1465"/>
        <end position="1592"/>
    </location>
</feature>
<evidence type="ECO:0000256" key="3">
    <source>
        <dbReference type="ARBA" id="ARBA00022771"/>
    </source>
</evidence>
<evidence type="ECO:0000256" key="7">
    <source>
        <dbReference type="SAM" id="MobiDB-lite"/>
    </source>
</evidence>
<dbReference type="InterPro" id="IPR011990">
    <property type="entry name" value="TPR-like_helical_dom_sf"/>
</dbReference>
<keyword evidence="3 5" id="KW-0863">Zinc-finger</keyword>
<feature type="compositionally biased region" description="Acidic residues" evidence="7">
    <location>
        <begin position="2955"/>
        <end position="2968"/>
    </location>
</feature>
<feature type="region of interest" description="Disordered" evidence="7">
    <location>
        <begin position="1263"/>
        <end position="1308"/>
    </location>
</feature>
<feature type="compositionally biased region" description="Polar residues" evidence="7">
    <location>
        <begin position="3128"/>
        <end position="3140"/>
    </location>
</feature>
<feature type="region of interest" description="Disordered" evidence="7">
    <location>
        <begin position="2234"/>
        <end position="2257"/>
    </location>
</feature>
<dbReference type="GO" id="GO:0008270">
    <property type="term" value="F:zinc ion binding"/>
    <property type="evidence" value="ECO:0007669"/>
    <property type="project" value="UniProtKB-KW"/>
</dbReference>
<evidence type="ECO:0000256" key="4">
    <source>
        <dbReference type="ARBA" id="ARBA00022833"/>
    </source>
</evidence>
<feature type="region of interest" description="Disordered" evidence="7">
    <location>
        <begin position="1448"/>
        <end position="1470"/>
    </location>
</feature>
<feature type="compositionally biased region" description="Acidic residues" evidence="7">
    <location>
        <begin position="2294"/>
        <end position="2305"/>
    </location>
</feature>
<dbReference type="InterPro" id="IPR045256">
    <property type="entry name" value="RanBP1_RanBD"/>
</dbReference>
<feature type="domain" description="RanBP2-type" evidence="9">
    <location>
        <begin position="2052"/>
        <end position="2081"/>
    </location>
</feature>
<proteinExistence type="predicted"/>
<dbReference type="InterPro" id="IPR011993">
    <property type="entry name" value="PH-like_dom_sf"/>
</dbReference>
<dbReference type="PANTHER" id="PTHR23138">
    <property type="entry name" value="RAN BINDING PROTEIN"/>
    <property type="match status" value="1"/>
</dbReference>
<dbReference type="PANTHER" id="PTHR23138:SF87">
    <property type="entry name" value="E3 SUMO-PROTEIN LIGASE RANBP2"/>
    <property type="match status" value="1"/>
</dbReference>
<keyword evidence="1" id="KW-0597">Phosphoprotein</keyword>
<dbReference type="InterPro" id="IPR036443">
    <property type="entry name" value="Znf_RanBP2_sf"/>
</dbReference>
<dbReference type="SMART" id="SM00547">
    <property type="entry name" value="ZnF_RBZ"/>
    <property type="match status" value="2"/>
</dbReference>
<dbReference type="Gene3D" id="2.30.29.30">
    <property type="entry name" value="Pleckstrin-homology domain (PH domain)/Phosphotyrosine-binding domain (PTB)"/>
    <property type="match status" value="5"/>
</dbReference>
<feature type="region of interest" description="Disordered" evidence="7">
    <location>
        <begin position="1384"/>
        <end position="1425"/>
    </location>
</feature>
<feature type="region of interest" description="Disordered" evidence="7">
    <location>
        <begin position="2020"/>
        <end position="2046"/>
    </location>
</feature>
<feature type="region of interest" description="Disordered" evidence="7">
    <location>
        <begin position="3128"/>
        <end position="3175"/>
    </location>
</feature>
<dbReference type="InterPro" id="IPR001876">
    <property type="entry name" value="Znf_RanBP2"/>
</dbReference>
<dbReference type="GO" id="GO:0005737">
    <property type="term" value="C:cytoplasm"/>
    <property type="evidence" value="ECO:0007669"/>
    <property type="project" value="TreeGrafter"/>
</dbReference>
<dbReference type="SMART" id="SM00160">
    <property type="entry name" value="RanBD"/>
    <property type="match status" value="4"/>
</dbReference>
<feature type="compositionally biased region" description="Polar residues" evidence="7">
    <location>
        <begin position="2937"/>
        <end position="2954"/>
    </location>
</feature>
<feature type="region of interest" description="Disordered" evidence="7">
    <location>
        <begin position="2272"/>
        <end position="2305"/>
    </location>
</feature>
<evidence type="ECO:0000259" key="9">
    <source>
        <dbReference type="PROSITE" id="PS50199"/>
    </source>
</evidence>
<dbReference type="GO" id="GO:0005096">
    <property type="term" value="F:GTPase activator activity"/>
    <property type="evidence" value="ECO:0007669"/>
    <property type="project" value="TreeGrafter"/>
</dbReference>
<sequence length="3309" mass="352718">MFRSKVDIDRHVNEIFRKCSSSEQRSLESLKIANLYHKIKEYEQGKMFTQQYLTVKPNDAAAHEMLGLCHEGLHNKVKAFEEFKLTLSLNLNNKNVLKKLALLAVDDDVPLDLIKDKYWIERVEQYLATLPAERFKLKEKLVKMSRGNQSYQKQYEELLLAELDSNPQSLDIHLKILKQYKTPERIVDAYKFATNTCASKKNWKQAHVWYREVVDVCKMYEQSGLSLPSKEKTKFYETYVLNVEKEIKFGLHEKGWKLTDFVNSLTLFDQVLYKLRASIPNFDQSGGSGDKLIVQHYAGQLCFYTLLLLLKKAKTDTQGNPALFREKLSSCSPLLLLALNPGLVLEFEPKYHGGDSGAADSVKDMKAETNYRLSQCHLFLGLLKKFGILSDDIIASACQSKDWANSILATVIPAGAGDQQQSYAKRFLTQQKPSSDLAVLTGNQLCRPEYISGTELSQPCSLHHMVWLGVTLMLEAGTILPPASFRAGRVAPHLQFSARNIHLTHMNLCVLDVDAFLYASVFCALSGLQYRQGQGQEVNGLPLLLADLTPSDLLISPEQSHWWAQVHSLLLNQSEGGGVITAVAKDREILNGVSLVRNVAQHSLHVSLLVALARMFAVRASELGATSGPKDQIRALESRSQHYWECALPPLQRLEKNKNISGVSDTLFRYHGEPITSIEASAIIEEAKCTLGCFLLNNNKLSEASNTFKPLKSAFAKYNLAKIYVKLGEDELVRSGASSNSPFDNSSSVLNSSLLSALNGEARDSPSGFSYKYSIFLNKAKECLITAQARLDSELASPSYYPDLSHRILDLLTEVETKLETADGTWDDRNSSHMNNSSLNNSTFAAASTTHTSSHHQPHRVERASDYASPIQKQHRNLQHNSSRLYFSPEPSSNVNSLYISNQATAAGLASNKALETQIELILERLKRLTEQFERVEHSNASGSSQGNQQEVSRSLNALNDRLDAMTGQLNEMHDKYLSVLESIKDLVTDKTDVIQNLTENLNTLSSKVNVLMAQEDLDEHFLLNTEDYPEINPSFYSGPSSSQVNKPATGPYYGGAAPASGGLMFSEGQSLPNFYGQQILPPGPSGVLAPPVGPAGPLVPPVGIQPGLAPIMPASPLAQLSMMAPPPAAAATVPAPTTFNVDVKKTPTIPQQAPPHNVVITTSDRLPTGPPTSTPALSVCIPPQHLLANKPKFGANPTTTTSSSSSAAPQATAAGSSVVGGPTPGGVIPGPPNLFGQLPGGPVPAPATAGFGVLASVQPPPWLQPASTPGSAPLFGTGTPGAPLFGSISSTQPFGSTSSTTSAAPPTSSSFLGGAPLFGQVPAVHNAFSSPAKPFAVPPPAGGGPGAGLTFDSPGQQSVGGAGFASPAAVKGFASPAALSSGSFLSSPLSSSGPLNSTPVKGSPSQGALPGSGPTTPHNFQIQMPGGQLDAMKKQLETSPLIRESLEQAESDDDEVTEHDPMPDFKPIIPLPDEVEVETGEENETVLFERRAKLYRYVGKEWKERGIGAVKVLKHKDSGKVRLLMRREVVHKVCANHFLHADMELKPMTNSDKAYIWFAQDYADEVVSEDQLCLRFKTKEDAEEFKTVFNEHKGDNTGSSPASKPGPGKTETKQIGFSKELTQVKAGSWECKQCYVMNAGGDKCVACNSVNPAAAASTPNSVKPGAAAASTPAAAPGQYQFGGLTFSSTPVLKEETEKSKAKTESSVAVAATGTSTTGSTPFSSFSFTTLSTSSTLPTGGGVNPFASLNKPTAATAAPAGAFSFGTSSITTPSNATPATPSGKDAGGAFPTLKTLLSTPNAASGGVDFASLAKSATSGSPFSSSPAGTGAKPFQGAGTPLFGNKFTANPATPGEDTKDDGAADEESGVAGGNPDDDFVPTAEFKPVIPMPDLVTVITGEENSTTLWECRSKLLRFEPEAKEWKERGLGVMKLLRDETSQAVRLVMRREQVHKVCCNQRISAGFELKPLATSDKAWTWYGIDYSEGETKNELFALRFKTSEQADEFKAKIEQVVAELKANPSPVKQTSTAGEQKKPSSGDNKPSLSSLFKPKAGSWECQGCFVRNAADLTTCPACNTIKPGTTGPGQQTAGEDKTVAAPPAPRFSFGVPKNDDDSPAVPQVAVPQFKPATNLVSSAFSFGIPAASAPPPAAPASSTTSVSSSFSFGSSNPGIGGFGSKPSESNVFGSSSEVLGFQNRFGESNPDSIWSGVKPSESIPVSSGVVSTGSSSFQFGMKSGGADQETPEKSPLMFGGQSETENNAFRFGSSKFSFSGLKHQPTSPGGGNKSGYRTESESEADTTYEEEEDHIHFQPIIPLPDKVEITTGEENETILYQHRAKLFRFVETEWKERGVGDVKLLSHNETGKLRFIMRREPIEKICLNHYVDSSLHITAKDDKTWLWAALDFAEGEWTREQFALRFKTPEIAIEFKRAVDEALHSEAGGPSTPSSKRQYSSEDVQIVYEKTPDLTEEEKMLTKKYSLPPLFFEYKNKPACPGCKGCEDEDEGTEAPVSTSVFTAPAAPVSLSKGGLTSRLLAPPKQSSTPNESVSTPTGTSFGSASSPIVKPVELTSPSNDSLSTLDSEKASATMGNIFTTGSLTDNSQTHTPSSLPPGSLFGSAQSSGAPLFGSANSGKSSVVFGQSSGSFFGSAKDSSSVFGQTTSSGGLFGASPAGTGGSSNLFSTNNITSGGNTPLFGGGAKKKTSPSQFGVNVGDLFSGGGAGGEPPVTSSDSGTGTMAKTTGPFGGTTNLFGGSGDKKQSLFGVSGAGDDKKSLFGGVGGASDPSTFGAPNSSLFGSSAKGTTNLFGSVAAGSFFGPKSSDGTTGAGLFSGGGAPTQSIFGAAIQPVFGTKQPLSGGTGADSAAPSSALAGDTSLATSTPPATTNAAATPGLTSTPSFLDKVDAAPSFATLASGTSSEVKPFSSKKGGKITWEGAGSSVFTSTPPAAGGNTSTTGQDEEEEGDEGADGEGGEHDPHFEPIIPLPDIVEVKTGEEDEMKLYGERCKLYRYDKETKEWKERGVGELKLLHHPDKQTYRLLMRREQYNLKVTPDDIYFQIHKTVVNFLLWPGFELKPLASSDKAWVMTAMNLAEDYPAPESEELAVRFKNCDLANEFKSTLDDAVKKVQEIKANSSQHDTSSISAGGAGANEEEVEDEEEYEVVEEEEEEDVDEEELDEEDEIDFEAIMNMSTLIEHPVTLLKRANSQSKWKTIGNGSAKIDYDEHTAGYKVSVVDTSEEITLDTHLTDDTTLESKGKAIVWRGTDLSAGYPADSQEDFMLKFSSDDHVETFLQFMDEGVTMAKDALDVNVED</sequence>
<feature type="region of interest" description="Disordered" evidence="7">
    <location>
        <begin position="2851"/>
        <end position="2890"/>
    </location>
</feature>
<feature type="compositionally biased region" description="Low complexity" evidence="7">
    <location>
        <begin position="1384"/>
        <end position="1395"/>
    </location>
</feature>
<dbReference type="Gene3D" id="4.10.1060.10">
    <property type="entry name" value="Zinc finger, RanBP2-type"/>
    <property type="match status" value="1"/>
</dbReference>
<name>A0A8D9FHD8_9HEMI</name>
<feature type="domain" description="RanBD1" evidence="8">
    <location>
        <begin position="1883"/>
        <end position="2019"/>
    </location>
</feature>
<feature type="compositionally biased region" description="Acidic residues" evidence="7">
    <location>
        <begin position="3147"/>
        <end position="3175"/>
    </location>
</feature>
<evidence type="ECO:0000256" key="6">
    <source>
        <dbReference type="SAM" id="Coils"/>
    </source>
</evidence>
<feature type="coiled-coil region" evidence="6">
    <location>
        <begin position="912"/>
        <end position="1015"/>
    </location>
</feature>
<dbReference type="Gene3D" id="1.25.40.10">
    <property type="entry name" value="Tetratricopeptide repeat domain"/>
    <property type="match status" value="1"/>
</dbReference>
<keyword evidence="10" id="KW-0436">Ligase</keyword>
<protein>
    <submittedName>
        <fullName evidence="10">E3 SUMO-protein ligase RanBP2</fullName>
    </submittedName>
</protein>
<evidence type="ECO:0000313" key="10">
    <source>
        <dbReference type="EMBL" id="CAG6790918.1"/>
    </source>
</evidence>
<feature type="compositionally biased region" description="Polar residues" evidence="7">
    <location>
        <begin position="2587"/>
        <end position="2605"/>
    </location>
</feature>
<feature type="region of interest" description="Disordered" evidence="7">
    <location>
        <begin position="1818"/>
        <end position="1879"/>
    </location>
</feature>
<keyword evidence="4" id="KW-0862">Zinc</keyword>
<feature type="compositionally biased region" description="Polar residues" evidence="7">
    <location>
        <begin position="1396"/>
        <end position="1407"/>
    </location>
</feature>
<dbReference type="InterPro" id="IPR000156">
    <property type="entry name" value="Ran_bind_dom"/>
</dbReference>
<dbReference type="CDD" id="cd13179">
    <property type="entry name" value="RanBD_RanBP1"/>
    <property type="match status" value="1"/>
</dbReference>
<evidence type="ECO:0000256" key="5">
    <source>
        <dbReference type="PROSITE-ProRule" id="PRU00322"/>
    </source>
</evidence>
<feature type="compositionally biased region" description="Acidic residues" evidence="7">
    <location>
        <begin position="1448"/>
        <end position="1458"/>
    </location>
</feature>
<feature type="compositionally biased region" description="Low complexity" evidence="7">
    <location>
        <begin position="1297"/>
        <end position="1308"/>
    </location>
</feature>
<evidence type="ECO:0000259" key="8">
    <source>
        <dbReference type="PROSITE" id="PS50196"/>
    </source>
</evidence>
<feature type="compositionally biased region" description="Low complexity" evidence="7">
    <location>
        <begin position="1818"/>
        <end position="1831"/>
    </location>
</feature>
<feature type="compositionally biased region" description="Low complexity" evidence="7">
    <location>
        <begin position="2606"/>
        <end position="2616"/>
    </location>
</feature>
<dbReference type="SUPFAM" id="SSF48452">
    <property type="entry name" value="TPR-like"/>
    <property type="match status" value="1"/>
</dbReference>
<dbReference type="PROSITE" id="PS50196">
    <property type="entry name" value="RANBD1"/>
    <property type="match status" value="4"/>
</dbReference>
<organism evidence="10">
    <name type="scientific">Cacopsylla melanoneura</name>
    <dbReference type="NCBI Taxonomy" id="428564"/>
    <lineage>
        <taxon>Eukaryota</taxon>
        <taxon>Metazoa</taxon>
        <taxon>Ecdysozoa</taxon>
        <taxon>Arthropoda</taxon>
        <taxon>Hexapoda</taxon>
        <taxon>Insecta</taxon>
        <taxon>Pterygota</taxon>
        <taxon>Neoptera</taxon>
        <taxon>Paraneoptera</taxon>
        <taxon>Hemiptera</taxon>
        <taxon>Sternorrhyncha</taxon>
        <taxon>Psylloidea</taxon>
        <taxon>Psyllidae</taxon>
        <taxon>Psyllinae</taxon>
        <taxon>Cacopsylla</taxon>
    </lineage>
</organism>
<feature type="compositionally biased region" description="Polar residues" evidence="7">
    <location>
        <begin position="1414"/>
        <end position="1423"/>
    </location>
</feature>
<dbReference type="FunFam" id="2.30.29.30:FF:000018">
    <property type="entry name" value="E3 SUMO-protein ligase RanBP2"/>
    <property type="match status" value="3"/>
</dbReference>
<dbReference type="GO" id="GO:0006913">
    <property type="term" value="P:nucleocytoplasmic transport"/>
    <property type="evidence" value="ECO:0007669"/>
    <property type="project" value="InterPro"/>
</dbReference>
<feature type="region of interest" description="Disordered" evidence="7">
    <location>
        <begin position="823"/>
        <end position="858"/>
    </location>
</feature>
<feature type="region of interest" description="Disordered" evidence="7">
    <location>
        <begin position="1696"/>
        <end position="1721"/>
    </location>
</feature>
<dbReference type="GO" id="GO:0016874">
    <property type="term" value="F:ligase activity"/>
    <property type="evidence" value="ECO:0007669"/>
    <property type="project" value="UniProtKB-KW"/>
</dbReference>
<feature type="domain" description="RanBD1" evidence="8">
    <location>
        <begin position="2309"/>
        <end position="2435"/>
    </location>
</feature>
<feature type="region of interest" description="Disordered" evidence="7">
    <location>
        <begin position="2527"/>
        <end position="2616"/>
    </location>
</feature>
<feature type="region of interest" description="Disordered" evidence="7">
    <location>
        <begin position="1336"/>
        <end position="1364"/>
    </location>
</feature>
<dbReference type="EMBL" id="HBUF01673565">
    <property type="protein sequence ID" value="CAG6790918.1"/>
    <property type="molecule type" value="Transcribed_RNA"/>
</dbReference>
<feature type="region of interest" description="Disordered" evidence="7">
    <location>
        <begin position="1189"/>
        <end position="1242"/>
    </location>
</feature>
<feature type="compositionally biased region" description="Low complexity" evidence="7">
    <location>
        <begin position="1705"/>
        <end position="1721"/>
    </location>
</feature>
<dbReference type="Pfam" id="PF00638">
    <property type="entry name" value="Ran_BP1"/>
    <property type="match status" value="4"/>
</dbReference>
<dbReference type="SUPFAM" id="SSF90209">
    <property type="entry name" value="Ran binding protein zinc finger-like"/>
    <property type="match status" value="1"/>
</dbReference>
<accession>A0A8D9FHD8</accession>
<dbReference type="FunFam" id="4.10.1060.10:FF:000003">
    <property type="entry name" value="E3 SUMO-protein ligase RanBP2"/>
    <property type="match status" value="1"/>
</dbReference>
<feature type="compositionally biased region" description="Polar residues" evidence="7">
    <location>
        <begin position="2538"/>
        <end position="2560"/>
    </location>
</feature>
<feature type="compositionally biased region" description="Low complexity" evidence="7">
    <location>
        <begin position="2872"/>
        <end position="2890"/>
    </location>
</feature>
<evidence type="ECO:0000256" key="2">
    <source>
        <dbReference type="ARBA" id="ARBA00022723"/>
    </source>
</evidence>
<dbReference type="InterPro" id="IPR045255">
    <property type="entry name" value="RanBP1-like"/>
</dbReference>
<reference evidence="10" key="1">
    <citation type="submission" date="2021-05" db="EMBL/GenBank/DDBJ databases">
        <authorList>
            <person name="Alioto T."/>
            <person name="Alioto T."/>
            <person name="Gomez Garrido J."/>
        </authorList>
    </citation>
    <scope>NUCLEOTIDE SEQUENCE</scope>
</reference>
<feature type="region of interest" description="Disordered" evidence="7">
    <location>
        <begin position="1590"/>
        <end position="1616"/>
    </location>
</feature>
<feature type="domain" description="RanBD1" evidence="8">
    <location>
        <begin position="2975"/>
        <end position="3126"/>
    </location>
</feature>
<dbReference type="GO" id="GO:0005643">
    <property type="term" value="C:nuclear pore"/>
    <property type="evidence" value="ECO:0007669"/>
    <property type="project" value="TreeGrafter"/>
</dbReference>
<dbReference type="PROSITE" id="PS50199">
    <property type="entry name" value="ZF_RANBP2_2"/>
    <property type="match status" value="1"/>
</dbReference>
<dbReference type="PROSITE" id="PS01358">
    <property type="entry name" value="ZF_RANBP2_1"/>
    <property type="match status" value="1"/>
</dbReference>
<dbReference type="SUPFAM" id="SSF50729">
    <property type="entry name" value="PH domain-like"/>
    <property type="match status" value="5"/>
</dbReference>
<evidence type="ECO:0000256" key="1">
    <source>
        <dbReference type="ARBA" id="ARBA00022553"/>
    </source>
</evidence>